<gene>
    <name evidence="8" type="ORF">A4U43_C02F2940</name>
</gene>
<dbReference type="PANTHER" id="PTHR21576:SF11">
    <property type="entry name" value="MAJOR FACILITATOR SUPERFAMILY PROTEIN"/>
    <property type="match status" value="1"/>
</dbReference>
<feature type="transmembrane region" description="Helical" evidence="5">
    <location>
        <begin position="243"/>
        <end position="262"/>
    </location>
</feature>
<dbReference type="Gene3D" id="1.20.1250.20">
    <property type="entry name" value="MFS general substrate transporter like domains"/>
    <property type="match status" value="1"/>
</dbReference>
<name>A0A5P1FG96_ASPOF</name>
<reference evidence="9" key="1">
    <citation type="journal article" date="2017" name="Nat. Commun.">
        <title>The asparagus genome sheds light on the origin and evolution of a young Y chromosome.</title>
        <authorList>
            <person name="Harkess A."/>
            <person name="Zhou J."/>
            <person name="Xu C."/>
            <person name="Bowers J.E."/>
            <person name="Van der Hulst R."/>
            <person name="Ayyampalayam S."/>
            <person name="Mercati F."/>
            <person name="Riccardi P."/>
            <person name="McKain M.R."/>
            <person name="Kakrana A."/>
            <person name="Tang H."/>
            <person name="Ray J."/>
            <person name="Groenendijk J."/>
            <person name="Arikit S."/>
            <person name="Mathioni S.M."/>
            <person name="Nakano M."/>
            <person name="Shan H."/>
            <person name="Telgmann-Rauber A."/>
            <person name="Kanno A."/>
            <person name="Yue Z."/>
            <person name="Chen H."/>
            <person name="Li W."/>
            <person name="Chen Y."/>
            <person name="Xu X."/>
            <person name="Zhang Y."/>
            <person name="Luo S."/>
            <person name="Chen H."/>
            <person name="Gao J."/>
            <person name="Mao Z."/>
            <person name="Pires J.C."/>
            <person name="Luo M."/>
            <person name="Kudrna D."/>
            <person name="Wing R.A."/>
            <person name="Meyers B.C."/>
            <person name="Yi K."/>
            <person name="Kong H."/>
            <person name="Lavrijsen P."/>
            <person name="Sunseri F."/>
            <person name="Falavigna A."/>
            <person name="Ye Y."/>
            <person name="Leebens-Mack J.H."/>
            <person name="Chen G."/>
        </authorList>
    </citation>
    <scope>NUCLEOTIDE SEQUENCE [LARGE SCALE GENOMIC DNA]</scope>
    <source>
        <strain evidence="9">cv. DH0086</strain>
    </source>
</reference>
<evidence type="ECO:0000259" key="6">
    <source>
        <dbReference type="Pfam" id="PF06813"/>
    </source>
</evidence>
<keyword evidence="9" id="KW-1185">Reference proteome</keyword>
<evidence type="ECO:0000256" key="3">
    <source>
        <dbReference type="ARBA" id="ARBA00022989"/>
    </source>
</evidence>
<evidence type="ECO:0000256" key="4">
    <source>
        <dbReference type="ARBA" id="ARBA00023136"/>
    </source>
</evidence>
<dbReference type="Pfam" id="PF23262">
    <property type="entry name" value="NFD4_C"/>
    <property type="match status" value="1"/>
</dbReference>
<dbReference type="InterPro" id="IPR010658">
    <property type="entry name" value="Nodulin-like"/>
</dbReference>
<feature type="transmembrane region" description="Helical" evidence="5">
    <location>
        <begin position="75"/>
        <end position="98"/>
    </location>
</feature>
<feature type="transmembrane region" description="Helical" evidence="5">
    <location>
        <begin position="104"/>
        <end position="126"/>
    </location>
</feature>
<dbReference type="Gramene" id="ONK77084">
    <property type="protein sequence ID" value="ONK77084"/>
    <property type="gene ID" value="A4U43_C02F2940"/>
</dbReference>
<evidence type="ECO:0000313" key="8">
    <source>
        <dbReference type="EMBL" id="ONK77084.1"/>
    </source>
</evidence>
<dbReference type="EMBL" id="CM007382">
    <property type="protein sequence ID" value="ONK77084.1"/>
    <property type="molecule type" value="Genomic_DNA"/>
</dbReference>
<evidence type="ECO:0000256" key="1">
    <source>
        <dbReference type="ARBA" id="ARBA00004141"/>
    </source>
</evidence>
<evidence type="ECO:0000256" key="2">
    <source>
        <dbReference type="ARBA" id="ARBA00022692"/>
    </source>
</evidence>
<keyword evidence="2 5" id="KW-0812">Transmembrane</keyword>
<accession>A0A5P1FG96</accession>
<comment type="subcellular location">
    <subcellularLocation>
        <location evidence="1">Membrane</location>
        <topology evidence="1">Multi-pass membrane protein</topology>
    </subcellularLocation>
</comment>
<feature type="transmembrane region" description="Helical" evidence="5">
    <location>
        <begin position="181"/>
        <end position="198"/>
    </location>
</feature>
<dbReference type="GO" id="GO:0016020">
    <property type="term" value="C:membrane"/>
    <property type="evidence" value="ECO:0007669"/>
    <property type="project" value="UniProtKB-SubCell"/>
</dbReference>
<feature type="transmembrane region" description="Helical" evidence="5">
    <location>
        <begin position="43"/>
        <end position="63"/>
    </location>
</feature>
<feature type="domain" description="NFD4 C-terminal" evidence="7">
    <location>
        <begin position="134"/>
        <end position="270"/>
    </location>
</feature>
<evidence type="ECO:0000259" key="7">
    <source>
        <dbReference type="Pfam" id="PF23262"/>
    </source>
</evidence>
<dbReference type="InterPro" id="IPR056555">
    <property type="entry name" value="NFD4_C"/>
</dbReference>
<dbReference type="InterPro" id="IPR036259">
    <property type="entry name" value="MFS_trans_sf"/>
</dbReference>
<organism evidence="8 9">
    <name type="scientific">Asparagus officinalis</name>
    <name type="common">Garden asparagus</name>
    <dbReference type="NCBI Taxonomy" id="4686"/>
    <lineage>
        <taxon>Eukaryota</taxon>
        <taxon>Viridiplantae</taxon>
        <taxon>Streptophyta</taxon>
        <taxon>Embryophyta</taxon>
        <taxon>Tracheophyta</taxon>
        <taxon>Spermatophyta</taxon>
        <taxon>Magnoliopsida</taxon>
        <taxon>Liliopsida</taxon>
        <taxon>Asparagales</taxon>
        <taxon>Asparagaceae</taxon>
        <taxon>Asparagoideae</taxon>
        <taxon>Asparagus</taxon>
    </lineage>
</organism>
<sequence length="275" mass="29210">MRSFAVDDGFVIGLSTSYAGLSAKLYVALAQLIAGRDLSSKSIYLLLNCFVPLGLSLLTAPFLKETTPVRSGAASSLLAVFVIAGATGVYVVVESIFLSSEHSILMPIILLIMVGLVAAVPLFKALERVQDCDEVQIAESRNVNEDVLLSISSSFTFFGRLSSAPLSLFTTRRKYIISRPGLVAILMVPISSSFLLLLSSSKTCLFISTGIIGMCTGAITSVAVSMTSDLFGPENFSVDHNLIVANIPIGSLLFGYIAALVYDKGADNKGLEVTY</sequence>
<dbReference type="AlphaFoldDB" id="A0A5P1FG96"/>
<dbReference type="PANTHER" id="PTHR21576">
    <property type="entry name" value="UNCHARACTERIZED NODULIN-LIKE PROTEIN"/>
    <property type="match status" value="1"/>
</dbReference>
<proteinExistence type="predicted"/>
<evidence type="ECO:0000256" key="5">
    <source>
        <dbReference type="SAM" id="Phobius"/>
    </source>
</evidence>
<dbReference type="SUPFAM" id="SSF103473">
    <property type="entry name" value="MFS general substrate transporter"/>
    <property type="match status" value="1"/>
</dbReference>
<evidence type="ECO:0000313" key="9">
    <source>
        <dbReference type="Proteomes" id="UP000243459"/>
    </source>
</evidence>
<keyword evidence="3 5" id="KW-1133">Transmembrane helix</keyword>
<protein>
    <submittedName>
        <fullName evidence="8">Uncharacterized protein</fullName>
    </submittedName>
</protein>
<feature type="transmembrane region" description="Helical" evidence="5">
    <location>
        <begin position="205"/>
        <end position="223"/>
    </location>
</feature>
<feature type="domain" description="Nodulin-like" evidence="6">
    <location>
        <begin position="1"/>
        <end position="122"/>
    </location>
</feature>
<dbReference type="Pfam" id="PF06813">
    <property type="entry name" value="Nodulin-like"/>
    <property type="match status" value="1"/>
</dbReference>
<keyword evidence="4 5" id="KW-0472">Membrane</keyword>
<dbReference type="Proteomes" id="UP000243459">
    <property type="component" value="Chromosome 2"/>
</dbReference>